<dbReference type="AlphaFoldDB" id="A0A0M3IGN0"/>
<evidence type="ECO:0000313" key="1">
    <source>
        <dbReference type="Proteomes" id="UP000036681"/>
    </source>
</evidence>
<name>A0A0M3IGN0_ASCLU</name>
<sequence length="242" mass="27294">MLKGEPYEGHYTRLTFSRPRCIQSLKVDCLVPLTGAEDVEIVYSPCLNDSIWRLAHYSNSGGSFVLRTPIWARRISVVSRQPLTVVDVSVQPCNFPNRTAHPFSKAKCHDKNITRANFIAHKHRKHRPERINVVEDVTRRRKRAIIETNRQHFSKSGSPYRITENITIEIGHSVIIEPGVSIQFTNDTGIIVFGSLYIGGTKGEPVLLSALDDGTWKGVIFRLNNGAFILTFFPSIILILKA</sequence>
<reference evidence="2" key="1">
    <citation type="submission" date="2017-02" db="UniProtKB">
        <authorList>
            <consortium name="WormBaseParasite"/>
        </authorList>
    </citation>
    <scope>IDENTIFICATION</scope>
</reference>
<proteinExistence type="predicted"/>
<organism evidence="1 2">
    <name type="scientific">Ascaris lumbricoides</name>
    <name type="common">Giant roundworm</name>
    <dbReference type="NCBI Taxonomy" id="6252"/>
    <lineage>
        <taxon>Eukaryota</taxon>
        <taxon>Metazoa</taxon>
        <taxon>Ecdysozoa</taxon>
        <taxon>Nematoda</taxon>
        <taxon>Chromadorea</taxon>
        <taxon>Rhabditida</taxon>
        <taxon>Spirurina</taxon>
        <taxon>Ascaridomorpha</taxon>
        <taxon>Ascaridoidea</taxon>
        <taxon>Ascarididae</taxon>
        <taxon>Ascaris</taxon>
    </lineage>
</organism>
<dbReference type="Proteomes" id="UP000036681">
    <property type="component" value="Unplaced"/>
</dbReference>
<accession>A0A0M3IGN0</accession>
<dbReference type="WBParaSite" id="ALUE_0001747801-mRNA-1">
    <property type="protein sequence ID" value="ALUE_0001747801-mRNA-1"/>
    <property type="gene ID" value="ALUE_0001747801"/>
</dbReference>
<evidence type="ECO:0000313" key="2">
    <source>
        <dbReference type="WBParaSite" id="ALUE_0001747801-mRNA-1"/>
    </source>
</evidence>
<protein>
    <submittedName>
        <fullName evidence="2">ZP domain-containing protein</fullName>
    </submittedName>
</protein>
<keyword evidence="1" id="KW-1185">Reference proteome</keyword>